<proteinExistence type="predicted"/>
<sequence>MVIAFYLWPIFMAILAISYEAMGGIVAFSLGLSALFTLYIGRLSDRLINRIRLLNIGSALTSIAWIIQYFVATPFTAFLAHSLYRVCRTTAGIPFQALLYERASLKGAEADEFMVYREVLLNISRFFFFAFLAGVFFFIPQVNIAFIMAAIFSLGFMSLGVLPKFFKRVKW</sequence>
<dbReference type="EMBL" id="BARV01036268">
    <property type="protein sequence ID" value="GAI52184.1"/>
    <property type="molecule type" value="Genomic_DNA"/>
</dbReference>
<keyword evidence="1" id="KW-0472">Membrane</keyword>
<feature type="transmembrane region" description="Helical" evidence="1">
    <location>
        <begin position="119"/>
        <end position="139"/>
    </location>
</feature>
<feature type="transmembrane region" description="Helical" evidence="1">
    <location>
        <begin position="51"/>
        <end position="72"/>
    </location>
</feature>
<reference evidence="2" key="1">
    <citation type="journal article" date="2014" name="Front. Microbiol.">
        <title>High frequency of phylogenetically diverse reductive dehalogenase-homologous genes in deep subseafloor sedimentary metagenomes.</title>
        <authorList>
            <person name="Kawai M."/>
            <person name="Futagami T."/>
            <person name="Toyoda A."/>
            <person name="Takaki Y."/>
            <person name="Nishi S."/>
            <person name="Hori S."/>
            <person name="Arai W."/>
            <person name="Tsubouchi T."/>
            <person name="Morono Y."/>
            <person name="Uchiyama I."/>
            <person name="Ito T."/>
            <person name="Fujiyama A."/>
            <person name="Inagaki F."/>
            <person name="Takami H."/>
        </authorList>
    </citation>
    <scope>NUCLEOTIDE SEQUENCE</scope>
    <source>
        <strain evidence="2">Expedition CK06-06</strain>
    </source>
</reference>
<gene>
    <name evidence="2" type="ORF">S06H3_56390</name>
</gene>
<feature type="transmembrane region" description="Helical" evidence="1">
    <location>
        <begin position="78"/>
        <end position="99"/>
    </location>
</feature>
<dbReference type="SUPFAM" id="SSF103473">
    <property type="entry name" value="MFS general substrate transporter"/>
    <property type="match status" value="1"/>
</dbReference>
<keyword evidence="1" id="KW-1133">Transmembrane helix</keyword>
<keyword evidence="1" id="KW-0812">Transmembrane</keyword>
<evidence type="ECO:0008006" key="3">
    <source>
        <dbReference type="Google" id="ProtNLM"/>
    </source>
</evidence>
<feature type="transmembrane region" description="Helical" evidence="1">
    <location>
        <begin position="6"/>
        <end position="39"/>
    </location>
</feature>
<comment type="caution">
    <text evidence="2">The sequence shown here is derived from an EMBL/GenBank/DDBJ whole genome shotgun (WGS) entry which is preliminary data.</text>
</comment>
<evidence type="ECO:0000313" key="2">
    <source>
        <dbReference type="EMBL" id="GAI52184.1"/>
    </source>
</evidence>
<accession>X1R9B5</accession>
<dbReference type="InterPro" id="IPR036259">
    <property type="entry name" value="MFS_trans_sf"/>
</dbReference>
<dbReference type="AlphaFoldDB" id="X1R9B5"/>
<organism evidence="2">
    <name type="scientific">marine sediment metagenome</name>
    <dbReference type="NCBI Taxonomy" id="412755"/>
    <lineage>
        <taxon>unclassified sequences</taxon>
        <taxon>metagenomes</taxon>
        <taxon>ecological metagenomes</taxon>
    </lineage>
</organism>
<name>X1R9B5_9ZZZZ</name>
<feature type="transmembrane region" description="Helical" evidence="1">
    <location>
        <begin position="145"/>
        <end position="166"/>
    </location>
</feature>
<protein>
    <recommendedName>
        <fullName evidence="3">Major facilitator superfamily (MFS) profile domain-containing protein</fullName>
    </recommendedName>
</protein>
<evidence type="ECO:0000256" key="1">
    <source>
        <dbReference type="SAM" id="Phobius"/>
    </source>
</evidence>